<keyword evidence="3" id="KW-0804">Transcription</keyword>
<dbReference type="GO" id="GO:0000976">
    <property type="term" value="F:transcription cis-regulatory region binding"/>
    <property type="evidence" value="ECO:0007669"/>
    <property type="project" value="UniProtKB-ARBA"/>
</dbReference>
<dbReference type="Proteomes" id="UP000834106">
    <property type="component" value="Chromosome 17"/>
</dbReference>
<dbReference type="EMBL" id="OU503052">
    <property type="protein sequence ID" value="CAI9780693.1"/>
    <property type="molecule type" value="Genomic_DNA"/>
</dbReference>
<evidence type="ECO:0000256" key="5">
    <source>
        <dbReference type="SAM" id="MobiDB-lite"/>
    </source>
</evidence>
<dbReference type="PANTHER" id="PTHR33124">
    <property type="entry name" value="TRANSCRIPTION FACTOR IBH1-LIKE 1"/>
    <property type="match status" value="1"/>
</dbReference>
<name>A0AAD2A3K8_9LAMI</name>
<proteinExistence type="predicted"/>
<reference evidence="6" key="1">
    <citation type="submission" date="2023-05" db="EMBL/GenBank/DDBJ databases">
        <authorList>
            <person name="Huff M."/>
        </authorList>
    </citation>
    <scope>NUCLEOTIDE SEQUENCE</scope>
</reference>
<comment type="subcellular location">
    <subcellularLocation>
        <location evidence="1">Nucleus</location>
    </subcellularLocation>
</comment>
<accession>A0AAD2A3K8</accession>
<sequence length="105" mass="11746">MGSKPRISAGRRLRARSSNSYKNLCKPGINTRSTHIDRNHGGGSISDKLQALKSLIPSQNENAKAEELFEETANYIVLLETQVSVLQKLIDFYGFQPRQENENAV</sequence>
<evidence type="ECO:0000256" key="4">
    <source>
        <dbReference type="ARBA" id="ARBA00023242"/>
    </source>
</evidence>
<protein>
    <submittedName>
        <fullName evidence="6">Uncharacterized protein</fullName>
    </submittedName>
</protein>
<evidence type="ECO:0000256" key="3">
    <source>
        <dbReference type="ARBA" id="ARBA00023163"/>
    </source>
</evidence>
<dbReference type="InterPro" id="IPR036638">
    <property type="entry name" value="HLH_DNA-bd_sf"/>
</dbReference>
<dbReference type="SUPFAM" id="SSF47459">
    <property type="entry name" value="HLH, helix-loop-helix DNA-binding domain"/>
    <property type="match status" value="1"/>
</dbReference>
<dbReference type="AlphaFoldDB" id="A0AAD2A3K8"/>
<evidence type="ECO:0000313" key="7">
    <source>
        <dbReference type="Proteomes" id="UP000834106"/>
    </source>
</evidence>
<dbReference type="GO" id="GO:0006355">
    <property type="term" value="P:regulation of DNA-templated transcription"/>
    <property type="evidence" value="ECO:0007669"/>
    <property type="project" value="InterPro"/>
</dbReference>
<dbReference type="GO" id="GO:0005634">
    <property type="term" value="C:nucleus"/>
    <property type="evidence" value="ECO:0007669"/>
    <property type="project" value="UniProtKB-SubCell"/>
</dbReference>
<evidence type="ECO:0000313" key="6">
    <source>
        <dbReference type="EMBL" id="CAI9780693.1"/>
    </source>
</evidence>
<evidence type="ECO:0000256" key="1">
    <source>
        <dbReference type="ARBA" id="ARBA00004123"/>
    </source>
</evidence>
<dbReference type="PANTHER" id="PTHR33124:SF57">
    <property type="entry name" value="TRANSCRIPTION FACTOR UPBEAT-LIKE PROTEIN"/>
    <property type="match status" value="1"/>
</dbReference>
<feature type="region of interest" description="Disordered" evidence="5">
    <location>
        <begin position="24"/>
        <end position="43"/>
    </location>
</feature>
<dbReference type="InterPro" id="IPR044660">
    <property type="entry name" value="IBH1-like"/>
</dbReference>
<keyword evidence="2" id="KW-0805">Transcription regulation</keyword>
<gene>
    <name evidence="6" type="ORF">FPE_LOCUS28123</name>
</gene>
<evidence type="ECO:0000256" key="2">
    <source>
        <dbReference type="ARBA" id="ARBA00023015"/>
    </source>
</evidence>
<dbReference type="GO" id="GO:0046983">
    <property type="term" value="F:protein dimerization activity"/>
    <property type="evidence" value="ECO:0007669"/>
    <property type="project" value="InterPro"/>
</dbReference>
<keyword evidence="4" id="KW-0539">Nucleus</keyword>
<dbReference type="InterPro" id="IPR044549">
    <property type="entry name" value="bHLH_AtIBH1-like"/>
</dbReference>
<keyword evidence="7" id="KW-1185">Reference proteome</keyword>
<dbReference type="CDD" id="cd11444">
    <property type="entry name" value="bHLH_AtIBH1_like"/>
    <property type="match status" value="1"/>
</dbReference>
<organism evidence="6 7">
    <name type="scientific">Fraxinus pennsylvanica</name>
    <dbReference type="NCBI Taxonomy" id="56036"/>
    <lineage>
        <taxon>Eukaryota</taxon>
        <taxon>Viridiplantae</taxon>
        <taxon>Streptophyta</taxon>
        <taxon>Embryophyta</taxon>
        <taxon>Tracheophyta</taxon>
        <taxon>Spermatophyta</taxon>
        <taxon>Magnoliopsida</taxon>
        <taxon>eudicotyledons</taxon>
        <taxon>Gunneridae</taxon>
        <taxon>Pentapetalae</taxon>
        <taxon>asterids</taxon>
        <taxon>lamiids</taxon>
        <taxon>Lamiales</taxon>
        <taxon>Oleaceae</taxon>
        <taxon>Oleeae</taxon>
        <taxon>Fraxinus</taxon>
    </lineage>
</organism>